<dbReference type="Pfam" id="PF13843">
    <property type="entry name" value="DDE_Tnp_1_7"/>
    <property type="match status" value="1"/>
</dbReference>
<dbReference type="PANTHER" id="PTHR47272">
    <property type="entry name" value="DDE_TNP_1_7 DOMAIN-CONTAINING PROTEIN"/>
    <property type="match status" value="1"/>
</dbReference>
<dbReference type="OrthoDB" id="6600434at2759"/>
<evidence type="ECO:0000256" key="5">
    <source>
        <dbReference type="PROSITE-ProRule" id="PRU00309"/>
    </source>
</evidence>
<proteinExistence type="predicted"/>
<evidence type="ECO:0000256" key="4">
    <source>
        <dbReference type="ARBA" id="ARBA00023125"/>
    </source>
</evidence>
<dbReference type="InterPro" id="IPR048367">
    <property type="entry name" value="TNP-like_RNaseH_C"/>
</dbReference>
<dbReference type="GO" id="GO:0003677">
    <property type="term" value="F:DNA binding"/>
    <property type="evidence" value="ECO:0007669"/>
    <property type="project" value="UniProtKB-UniRule"/>
</dbReference>
<dbReference type="PANTHER" id="PTHR47272:SF1">
    <property type="entry name" value="PIGGYBAC TRANSPOSABLE ELEMENT-DERIVED PROTEIN 3-LIKE"/>
    <property type="match status" value="1"/>
</dbReference>
<evidence type="ECO:0000256" key="1">
    <source>
        <dbReference type="ARBA" id="ARBA00022723"/>
    </source>
</evidence>
<name>A0A6G0Y7S0_APHCR</name>
<dbReference type="InterPro" id="IPR038441">
    <property type="entry name" value="THAP_Znf_sf"/>
</dbReference>
<keyword evidence="2 5" id="KW-0863">Zinc-finger</keyword>
<organism evidence="7 8">
    <name type="scientific">Aphis craccivora</name>
    <name type="common">Cowpea aphid</name>
    <dbReference type="NCBI Taxonomy" id="307492"/>
    <lineage>
        <taxon>Eukaryota</taxon>
        <taxon>Metazoa</taxon>
        <taxon>Ecdysozoa</taxon>
        <taxon>Arthropoda</taxon>
        <taxon>Hexapoda</taxon>
        <taxon>Insecta</taxon>
        <taxon>Pterygota</taxon>
        <taxon>Neoptera</taxon>
        <taxon>Paraneoptera</taxon>
        <taxon>Hemiptera</taxon>
        <taxon>Sternorrhyncha</taxon>
        <taxon>Aphidomorpha</taxon>
        <taxon>Aphidoidea</taxon>
        <taxon>Aphididae</taxon>
        <taxon>Aphidini</taxon>
        <taxon>Aphis</taxon>
        <taxon>Aphis</taxon>
    </lineage>
</organism>
<comment type="caution">
    <text evidence="7">The sequence shown here is derived from an EMBL/GenBank/DDBJ whole genome shotgun (WGS) entry which is preliminary data.</text>
</comment>
<evidence type="ECO:0000256" key="2">
    <source>
        <dbReference type="ARBA" id="ARBA00022771"/>
    </source>
</evidence>
<evidence type="ECO:0000259" key="6">
    <source>
        <dbReference type="PROSITE" id="PS50950"/>
    </source>
</evidence>
<evidence type="ECO:0000313" key="7">
    <source>
        <dbReference type="EMBL" id="KAF0750550.1"/>
    </source>
</evidence>
<sequence>MSKNACLLCLKSMTKNPGLSLHSFPKNSDIRQEWFNQCGFSEDVVSNRKICSLHFESSCYKSADELNSVMKRLKPVGSLTNGSDMTAVKTQLPEPKGIKRKLFDSVDSDNQSVNALPLLKITPIIDRTRIVRYIGDMSSPDFATPRRAKFNFGKAKLKLNVVINNEQLPVDNITPDLYIEQLHIKIVQEDNVNIFIPDCNVDVNIPSISKRSSMRNKNNLLPQNFTKQTYKPPKKSPEFLNLKWKYGSFISPDQNLIFKEMPISDNLLDLDTPLQFFTYFFNEELMQNIIADAMSLRRYEIIRRFLHFNNNHTMFYKDNPSFDRLHKIRPLIEHLNTKYSSVQCNQYLSVDEQLCATKARSYLKQYLPDKPHKWGYKLFVLCDDDGFSYKFEIVTGQENWEKFRLPNEPDLGASSNVVVILTRNVPKNKNHKLYCLKAIFTFLHSKGIKSVLPRNLNQDSLENFFGSSCSMGCRNTNPSCTSFSASYKTLLLNNLMSTHSPSSNCEDDLATSCLSPYQHLFDNSTLERGEGNDSTSEVSESVISAETITDNLIKQPEDVQNLTVQTHTYISGYIIKKLNKTFFKNCNCLTQLCTTQLTSNHDIISNREYSNNIISLKYPNETFCSLVQNIIQIISIQLPILCHTSNLKSNLFSIVNQQLNSNILSCPVHEELFSKTFLNFIIKCLIHNWCNNINKIFNGKISINVNEKDPIKINAYNRYVKFFLSLFTKQYL</sequence>
<gene>
    <name evidence="7" type="ORF">FWK35_00017276</name>
</gene>
<dbReference type="Pfam" id="PF21789">
    <property type="entry name" value="TNP-like_RNaseH_C"/>
    <property type="match status" value="1"/>
</dbReference>
<dbReference type="Gene3D" id="6.20.210.20">
    <property type="entry name" value="THAP domain"/>
    <property type="match status" value="1"/>
</dbReference>
<feature type="domain" description="THAP-type" evidence="6">
    <location>
        <begin position="1"/>
        <end position="82"/>
    </location>
</feature>
<keyword evidence="4 5" id="KW-0238">DNA-binding</keyword>
<dbReference type="SMART" id="SM00980">
    <property type="entry name" value="THAP"/>
    <property type="match status" value="1"/>
</dbReference>
<reference evidence="7 8" key="1">
    <citation type="submission" date="2019-08" db="EMBL/GenBank/DDBJ databases">
        <title>Whole genome of Aphis craccivora.</title>
        <authorList>
            <person name="Voronova N.V."/>
            <person name="Shulinski R.S."/>
            <person name="Bandarenka Y.V."/>
            <person name="Zhorov D.G."/>
            <person name="Warner D."/>
        </authorList>
    </citation>
    <scope>NUCLEOTIDE SEQUENCE [LARGE SCALE GENOMIC DNA]</scope>
    <source>
        <strain evidence="7">180601</strain>
        <tissue evidence="7">Whole Body</tissue>
    </source>
</reference>
<keyword evidence="8" id="KW-1185">Reference proteome</keyword>
<protein>
    <recommendedName>
        <fullName evidence="6">THAP-type domain-containing protein</fullName>
    </recommendedName>
</protein>
<dbReference type="AlphaFoldDB" id="A0A6G0Y7S0"/>
<dbReference type="SUPFAM" id="SSF57716">
    <property type="entry name" value="Glucocorticoid receptor-like (DNA-binding domain)"/>
    <property type="match status" value="1"/>
</dbReference>
<dbReference type="InterPro" id="IPR006612">
    <property type="entry name" value="THAP_Znf"/>
</dbReference>
<dbReference type="Proteomes" id="UP000478052">
    <property type="component" value="Unassembled WGS sequence"/>
</dbReference>
<accession>A0A6G0Y7S0</accession>
<dbReference type="InterPro" id="IPR029526">
    <property type="entry name" value="PGBD"/>
</dbReference>
<dbReference type="EMBL" id="VUJU01005686">
    <property type="protein sequence ID" value="KAF0750550.1"/>
    <property type="molecule type" value="Genomic_DNA"/>
</dbReference>
<dbReference type="Pfam" id="PF05485">
    <property type="entry name" value="THAP"/>
    <property type="match status" value="1"/>
</dbReference>
<dbReference type="GO" id="GO:0008270">
    <property type="term" value="F:zinc ion binding"/>
    <property type="evidence" value="ECO:0007669"/>
    <property type="project" value="UniProtKB-KW"/>
</dbReference>
<evidence type="ECO:0000313" key="8">
    <source>
        <dbReference type="Proteomes" id="UP000478052"/>
    </source>
</evidence>
<keyword evidence="1" id="KW-0479">Metal-binding</keyword>
<keyword evidence="3" id="KW-0862">Zinc</keyword>
<dbReference type="PROSITE" id="PS50950">
    <property type="entry name" value="ZF_THAP"/>
    <property type="match status" value="1"/>
</dbReference>
<evidence type="ECO:0000256" key="3">
    <source>
        <dbReference type="ARBA" id="ARBA00022833"/>
    </source>
</evidence>